<dbReference type="EMBL" id="CP098736">
    <property type="protein sequence ID" value="USE81170.1"/>
    <property type="molecule type" value="Genomic_DNA"/>
</dbReference>
<feature type="region of interest" description="Disordered" evidence="1">
    <location>
        <begin position="103"/>
        <end position="144"/>
    </location>
</feature>
<evidence type="ECO:0000313" key="4">
    <source>
        <dbReference type="EMBL" id="USE81170.1"/>
    </source>
</evidence>
<feature type="compositionally biased region" description="Basic and acidic residues" evidence="1">
    <location>
        <begin position="115"/>
        <end position="127"/>
    </location>
</feature>
<keyword evidence="2" id="KW-0472">Membrane</keyword>
<dbReference type="EMBL" id="CP098736">
    <property type="protein sequence ID" value="USE78891.1"/>
    <property type="molecule type" value="Genomic_DNA"/>
</dbReference>
<keyword evidence="5" id="KW-1185">Reference proteome</keyword>
<evidence type="ECO:0000256" key="2">
    <source>
        <dbReference type="SAM" id="Phobius"/>
    </source>
</evidence>
<accession>A0ABY4VSX6</accession>
<keyword evidence="2" id="KW-0812">Transmembrane</keyword>
<feature type="compositionally biased region" description="Basic and acidic residues" evidence="1">
    <location>
        <begin position="135"/>
        <end position="144"/>
    </location>
</feature>
<organism evidence="3 5">
    <name type="scientific">Cupriavidus gilardii</name>
    <dbReference type="NCBI Taxonomy" id="82541"/>
    <lineage>
        <taxon>Bacteria</taxon>
        <taxon>Pseudomonadati</taxon>
        <taxon>Pseudomonadota</taxon>
        <taxon>Betaproteobacteria</taxon>
        <taxon>Burkholderiales</taxon>
        <taxon>Burkholderiaceae</taxon>
        <taxon>Cupriavidus</taxon>
    </lineage>
</organism>
<name>A0ABY4VSX6_9BURK</name>
<keyword evidence="2" id="KW-1133">Transmembrane helix</keyword>
<feature type="transmembrane region" description="Helical" evidence="2">
    <location>
        <begin position="21"/>
        <end position="43"/>
    </location>
</feature>
<evidence type="ECO:0008006" key="6">
    <source>
        <dbReference type="Google" id="ProtNLM"/>
    </source>
</evidence>
<evidence type="ECO:0000313" key="5">
    <source>
        <dbReference type="Proteomes" id="UP001056648"/>
    </source>
</evidence>
<gene>
    <name evidence="4" type="ORF">NDR89_15740</name>
    <name evidence="3" type="ORF">NDR89_19850</name>
</gene>
<sequence>MRKVRDWLRRHRDTFRRVAHALEAVTIVLVIAMGGGVGGYALAQWQARDVIVQMRSDHAAEIERLQGTFAKTLQALAPQLGDIAETASAAAGAAAQAAETSAQAARTVKQQTARAKPEPLSEAERSRLNGAIEAANRKVKEGAR</sequence>
<evidence type="ECO:0000256" key="1">
    <source>
        <dbReference type="SAM" id="MobiDB-lite"/>
    </source>
</evidence>
<proteinExistence type="predicted"/>
<dbReference type="RefSeq" id="WP_252252629.1">
    <property type="nucleotide sequence ID" value="NZ_CP098736.1"/>
</dbReference>
<reference evidence="3" key="1">
    <citation type="submission" date="2022-06" db="EMBL/GenBank/DDBJ databases">
        <title>Complete genome sequence and characterization of Cupriavidus gilardii QJ1 isolated from contaminating cells.</title>
        <authorList>
            <person name="Qi J."/>
        </authorList>
    </citation>
    <scope>NUCLEOTIDE SEQUENCE</scope>
    <source>
        <strain evidence="3">QJ1</strain>
    </source>
</reference>
<protein>
    <recommendedName>
        <fullName evidence="6">Chemotaxis protein</fullName>
    </recommendedName>
</protein>
<dbReference type="Proteomes" id="UP001056648">
    <property type="component" value="Chromosome 2"/>
</dbReference>
<evidence type="ECO:0000313" key="3">
    <source>
        <dbReference type="EMBL" id="USE78891.1"/>
    </source>
</evidence>